<keyword evidence="1" id="KW-1133">Transmembrane helix</keyword>
<feature type="transmembrane region" description="Helical" evidence="1">
    <location>
        <begin position="12"/>
        <end position="36"/>
    </location>
</feature>
<accession>F7PVX8</accession>
<feature type="transmembrane region" description="Helical" evidence="1">
    <location>
        <begin position="56"/>
        <end position="80"/>
    </location>
</feature>
<reference evidence="2 3" key="1">
    <citation type="journal article" date="2011" name="J. Bacteriol.">
        <title>Genome sequence of Haloplasma contractile, an unusual contractile bacterium from a deep-sea anoxic brine lake.</title>
        <authorList>
            <person name="Antunes A."/>
            <person name="Alam I."/>
            <person name="El Dorry H."/>
            <person name="Siam R."/>
            <person name="Robertson A."/>
            <person name="Bajic V.B."/>
            <person name="Stingl U."/>
        </authorList>
    </citation>
    <scope>NUCLEOTIDE SEQUENCE [LARGE SCALE GENOMIC DNA]</scope>
    <source>
        <strain evidence="2 3">SSD-17B</strain>
    </source>
</reference>
<proteinExistence type="predicted"/>
<feature type="transmembrane region" description="Helical" evidence="1">
    <location>
        <begin position="101"/>
        <end position="125"/>
    </location>
</feature>
<dbReference type="RefSeq" id="WP_008825892.1">
    <property type="nucleotide sequence ID" value="NZ_AFNU02000003.1"/>
</dbReference>
<keyword evidence="1" id="KW-0812">Transmembrane</keyword>
<dbReference type="EMBL" id="AFNU02000003">
    <property type="protein sequence ID" value="ERJ12698.1"/>
    <property type="molecule type" value="Genomic_DNA"/>
</dbReference>
<comment type="caution">
    <text evidence="2">The sequence shown here is derived from an EMBL/GenBank/DDBJ whole genome shotgun (WGS) entry which is preliminary data.</text>
</comment>
<evidence type="ECO:0000313" key="2">
    <source>
        <dbReference type="EMBL" id="ERJ12698.1"/>
    </source>
</evidence>
<keyword evidence="3" id="KW-1185">Reference proteome</keyword>
<gene>
    <name evidence="2" type="ORF">HLPCO_001038</name>
</gene>
<dbReference type="Proteomes" id="UP000005707">
    <property type="component" value="Unassembled WGS sequence"/>
</dbReference>
<dbReference type="STRING" id="1033810.HLPCO_001038"/>
<evidence type="ECO:0000313" key="3">
    <source>
        <dbReference type="Proteomes" id="UP000005707"/>
    </source>
</evidence>
<dbReference type="AlphaFoldDB" id="F7PVX8"/>
<organism evidence="2 3">
    <name type="scientific">Haloplasma contractile SSD-17B</name>
    <dbReference type="NCBI Taxonomy" id="1033810"/>
    <lineage>
        <taxon>Bacteria</taxon>
        <taxon>Bacillati</taxon>
        <taxon>Mycoplasmatota</taxon>
        <taxon>Mollicutes</taxon>
        <taxon>Haloplasmatales</taxon>
        <taxon>Haloplasmataceae</taxon>
        <taxon>Haloplasma</taxon>
    </lineage>
</organism>
<dbReference type="InParanoid" id="F7PVX8"/>
<sequence>MSIKKIFFLKIIGLYGLIVSITGFIMEILCIINNLRFPDNRSISVKLFTEFIQHRFMIHGLYILFFVLIIIGSFIMLFIGRSRESYVKRSDEKGVSLENQVVGIFLLFSAIMYLSSLIRNIGVYFQYKNHNNYPEELLSINSVQIFLSLFPIVVYSVIGILLLTYSYRKRVVYKLKKNE</sequence>
<name>F7PVX8_9MOLU</name>
<reference evidence="2 3" key="2">
    <citation type="journal article" date="2013" name="PLoS ONE">
        <title>INDIGO - INtegrated Data Warehouse of MIcrobial GenOmes with Examples from the Red Sea Extremophiles.</title>
        <authorList>
            <person name="Alam I."/>
            <person name="Antunes A."/>
            <person name="Kamau A.A."/>
            <person name="Ba Alawi W."/>
            <person name="Kalkatawi M."/>
            <person name="Stingl U."/>
            <person name="Bajic V.B."/>
        </authorList>
    </citation>
    <scope>NUCLEOTIDE SEQUENCE [LARGE SCALE GENOMIC DNA]</scope>
    <source>
        <strain evidence="2 3">SSD-17B</strain>
    </source>
</reference>
<protein>
    <submittedName>
        <fullName evidence="2">Uncharacterized protein</fullName>
    </submittedName>
</protein>
<evidence type="ECO:0000256" key="1">
    <source>
        <dbReference type="SAM" id="Phobius"/>
    </source>
</evidence>
<feature type="transmembrane region" description="Helical" evidence="1">
    <location>
        <begin position="145"/>
        <end position="167"/>
    </location>
</feature>
<keyword evidence="1" id="KW-0472">Membrane</keyword>